<dbReference type="PATRIC" id="fig|1107881.3.peg.4942"/>
<feature type="region of interest" description="Disordered" evidence="1">
    <location>
        <begin position="183"/>
        <end position="205"/>
    </location>
</feature>
<protein>
    <submittedName>
        <fullName evidence="2">Uncharacterized protein</fullName>
    </submittedName>
</protein>
<dbReference type="AlphaFoldDB" id="H0G5V9"/>
<evidence type="ECO:0000256" key="1">
    <source>
        <dbReference type="SAM" id="MobiDB-lite"/>
    </source>
</evidence>
<gene>
    <name evidence="2" type="ORF">SM0020_24373</name>
</gene>
<evidence type="ECO:0000313" key="3">
    <source>
        <dbReference type="Proteomes" id="UP000004038"/>
    </source>
</evidence>
<dbReference type="Proteomes" id="UP000004038">
    <property type="component" value="Unassembled WGS sequence"/>
</dbReference>
<reference evidence="2 3" key="1">
    <citation type="journal article" date="2012" name="J. Bacteriol.">
        <title>Draft Genome Sequence of Sinorhizobium meliloti CCNWSX0020, a Nitrogen-Fixing Symbiont with Copper Tolerance Capability Isolated from Lead-Zinc Mine Tailings.</title>
        <authorList>
            <person name="Li Z."/>
            <person name="Ma Z."/>
            <person name="Hao X."/>
            <person name="Wei G."/>
        </authorList>
    </citation>
    <scope>NUCLEOTIDE SEQUENCE [LARGE SCALE GENOMIC DNA]</scope>
    <source>
        <strain evidence="2 3">CCNWSX0020</strain>
    </source>
</reference>
<evidence type="ECO:0000313" key="2">
    <source>
        <dbReference type="EMBL" id="EHK75329.1"/>
    </source>
</evidence>
<dbReference type="EMBL" id="AGVV01000062">
    <property type="protein sequence ID" value="EHK75329.1"/>
    <property type="molecule type" value="Genomic_DNA"/>
</dbReference>
<feature type="compositionally biased region" description="Basic residues" evidence="1">
    <location>
        <begin position="183"/>
        <end position="192"/>
    </location>
</feature>
<name>H0G5V9_RHIML</name>
<accession>H0G5V9</accession>
<sequence length="205" mass="22016">MGASRSTTISGAQQCDETIKAGACNRSAGRASEVVVDDLNVAEAALSRDVNKIILPSLAFQIGHDLRLSGLPLPCARVALPELSQCWSSLSSSTTRPAACISRQASVDVACLRSLALSPSSVRVLNIRSSYRPDAGTSVLRDLIIFLLSDSTSTSEECRLVAACDQPVKLDQRRKIHACQTHRHAGAHHRINHPSGNRNHDTCRP</sequence>
<proteinExistence type="predicted"/>
<organism evidence="2 3">
    <name type="scientific">Sinorhizobium meliloti CCNWSX0020</name>
    <dbReference type="NCBI Taxonomy" id="1107881"/>
    <lineage>
        <taxon>Bacteria</taxon>
        <taxon>Pseudomonadati</taxon>
        <taxon>Pseudomonadota</taxon>
        <taxon>Alphaproteobacteria</taxon>
        <taxon>Hyphomicrobiales</taxon>
        <taxon>Rhizobiaceae</taxon>
        <taxon>Sinorhizobium/Ensifer group</taxon>
        <taxon>Sinorhizobium</taxon>
    </lineage>
</organism>